<evidence type="ECO:0008006" key="2">
    <source>
        <dbReference type="Google" id="ProtNLM"/>
    </source>
</evidence>
<evidence type="ECO:0000313" key="1">
    <source>
        <dbReference type="EMBL" id="CAA9334530.1"/>
    </source>
</evidence>
<dbReference type="Pfam" id="PF09966">
    <property type="entry name" value="DUF2200"/>
    <property type="match status" value="1"/>
</dbReference>
<dbReference type="PIRSF" id="PIRSF033199">
    <property type="entry name" value="UCP033199"/>
    <property type="match status" value="1"/>
</dbReference>
<name>A0A6J4LKP0_9ACTN</name>
<dbReference type="AlphaFoldDB" id="A0A6J4LKP0"/>
<accession>A0A6J4LKP0</accession>
<gene>
    <name evidence="1" type="ORF">AVDCRST_MAG48-3307</name>
</gene>
<dbReference type="InterPro" id="IPR014580">
    <property type="entry name" value="UCP033199"/>
</dbReference>
<dbReference type="EMBL" id="CADCTS010000467">
    <property type="protein sequence ID" value="CAA9334530.1"/>
    <property type="molecule type" value="Genomic_DNA"/>
</dbReference>
<dbReference type="Gene3D" id="1.10.8.290">
    <property type="entry name" value="uncharacterized protein sp1917 domain"/>
    <property type="match status" value="1"/>
</dbReference>
<sequence>MTSRQPSRPWPGAITLDAVHRIFTTSVADVYPLYLAKVERKGRTRAELDEVIGWLTGFAQPELDAHLTAGTTFADFFAAARLNPGATLITGSICGIRVEEVEDPLMQRVRYLDKLVDELAKGRPMAKVLRA</sequence>
<organism evidence="1">
    <name type="scientific">uncultured Friedmanniella sp</name>
    <dbReference type="NCBI Taxonomy" id="335381"/>
    <lineage>
        <taxon>Bacteria</taxon>
        <taxon>Bacillati</taxon>
        <taxon>Actinomycetota</taxon>
        <taxon>Actinomycetes</taxon>
        <taxon>Propionibacteriales</taxon>
        <taxon>Nocardioidaceae</taxon>
        <taxon>Friedmanniella</taxon>
        <taxon>environmental samples</taxon>
    </lineage>
</organism>
<reference evidence="1" key="1">
    <citation type="submission" date="2020-02" db="EMBL/GenBank/DDBJ databases">
        <authorList>
            <person name="Meier V. D."/>
        </authorList>
    </citation>
    <scope>NUCLEOTIDE SEQUENCE</scope>
    <source>
        <strain evidence="1">AVDCRST_MAG48</strain>
    </source>
</reference>
<protein>
    <recommendedName>
        <fullName evidence="2">DUF2200 domain-containing protein</fullName>
    </recommendedName>
</protein>
<dbReference type="InterPro" id="IPR023204">
    <property type="entry name" value="SP1917_dom_sf"/>
</dbReference>
<proteinExistence type="predicted"/>